<dbReference type="GO" id="GO:0000921">
    <property type="term" value="P:septin ring assembly"/>
    <property type="evidence" value="ECO:0007669"/>
    <property type="project" value="TreeGrafter"/>
</dbReference>
<evidence type="ECO:0000256" key="3">
    <source>
        <dbReference type="ARBA" id="ARBA00022490"/>
    </source>
</evidence>
<dbReference type="GO" id="GO:0000917">
    <property type="term" value="P:division septum assembly"/>
    <property type="evidence" value="ECO:0007669"/>
    <property type="project" value="UniProtKB-KW"/>
</dbReference>
<dbReference type="GO" id="GO:0043093">
    <property type="term" value="P:FtsZ-dependent cytokinesis"/>
    <property type="evidence" value="ECO:0007669"/>
    <property type="project" value="TreeGrafter"/>
</dbReference>
<evidence type="ECO:0000256" key="9">
    <source>
        <dbReference type="ARBA" id="ARBA00033158"/>
    </source>
</evidence>
<reference evidence="11 12" key="1">
    <citation type="submission" date="2017-08" db="EMBL/GenBank/DDBJ databases">
        <title>Infants hospitalized years apart are colonized by the same room-sourced microbial strains.</title>
        <authorList>
            <person name="Brooks B."/>
            <person name="Olm M.R."/>
            <person name="Firek B.A."/>
            <person name="Baker R."/>
            <person name="Thomas B.C."/>
            <person name="Morowitz M.J."/>
            <person name="Banfield J.F."/>
        </authorList>
    </citation>
    <scope>NUCLEOTIDE SEQUENCE [LARGE SCALE GENOMIC DNA]</scope>
    <source>
        <strain evidence="11">S2_005_003_R2_43</strain>
    </source>
</reference>
<comment type="subunit">
    <text evidence="8">Homodimer. Interacts with FtsZ.</text>
</comment>
<keyword evidence="4 11" id="KW-0132">Cell division</keyword>
<evidence type="ECO:0000256" key="7">
    <source>
        <dbReference type="ARBA" id="ARBA00024910"/>
    </source>
</evidence>
<keyword evidence="5" id="KW-0717">Septation</keyword>
<protein>
    <recommendedName>
        <fullName evidence="2">Cell division protein ZapA</fullName>
    </recommendedName>
    <alternativeName>
        <fullName evidence="9">Z ring-associated protein ZapA</fullName>
    </alternativeName>
</protein>
<dbReference type="SUPFAM" id="SSF102829">
    <property type="entry name" value="Cell division protein ZapA-like"/>
    <property type="match status" value="1"/>
</dbReference>
<name>A0A2W5KUM8_ANCNO</name>
<dbReference type="Pfam" id="PF05164">
    <property type="entry name" value="ZapA"/>
    <property type="match status" value="1"/>
</dbReference>
<accession>A0A2W5KUM8</accession>
<evidence type="ECO:0000313" key="11">
    <source>
        <dbReference type="EMBL" id="PZQ19148.1"/>
    </source>
</evidence>
<gene>
    <name evidence="11" type="ORF">DI565_01840</name>
</gene>
<comment type="function">
    <text evidence="7">Activator of cell division through the inhibition of FtsZ GTPase activity, therefore promoting FtsZ assembly into bundles of protofilaments necessary for the formation of the division Z ring. It is recruited early at mid-cell but it is not essential for cell division.</text>
</comment>
<dbReference type="AlphaFoldDB" id="A0A2W5KUM8"/>
<feature type="coiled-coil region" evidence="10">
    <location>
        <begin position="56"/>
        <end position="115"/>
    </location>
</feature>
<evidence type="ECO:0000256" key="4">
    <source>
        <dbReference type="ARBA" id="ARBA00022618"/>
    </source>
</evidence>
<keyword evidence="3" id="KW-0963">Cytoplasm</keyword>
<dbReference type="GO" id="GO:0005829">
    <property type="term" value="C:cytosol"/>
    <property type="evidence" value="ECO:0007669"/>
    <property type="project" value="TreeGrafter"/>
</dbReference>
<evidence type="ECO:0000256" key="8">
    <source>
        <dbReference type="ARBA" id="ARBA00026068"/>
    </source>
</evidence>
<dbReference type="InterPro" id="IPR007838">
    <property type="entry name" value="Cell_div_ZapA-like"/>
</dbReference>
<dbReference type="PANTHER" id="PTHR34981:SF1">
    <property type="entry name" value="CELL DIVISION PROTEIN ZAPA"/>
    <property type="match status" value="1"/>
</dbReference>
<keyword evidence="6" id="KW-0131">Cell cycle</keyword>
<dbReference type="InterPro" id="IPR036192">
    <property type="entry name" value="Cell_div_ZapA-like_sf"/>
</dbReference>
<dbReference type="Proteomes" id="UP000249577">
    <property type="component" value="Unassembled WGS sequence"/>
</dbReference>
<keyword evidence="10" id="KW-0175">Coiled coil</keyword>
<dbReference type="GO" id="GO:0030428">
    <property type="term" value="C:cell septum"/>
    <property type="evidence" value="ECO:0007669"/>
    <property type="project" value="TreeGrafter"/>
</dbReference>
<dbReference type="Gene3D" id="3.30.160.880">
    <property type="entry name" value="Cell division protein ZapA protomer, N-terminal domain"/>
    <property type="match status" value="1"/>
</dbReference>
<dbReference type="EMBL" id="QFPN01000001">
    <property type="protein sequence ID" value="PZQ19148.1"/>
    <property type="molecule type" value="Genomic_DNA"/>
</dbReference>
<evidence type="ECO:0000256" key="6">
    <source>
        <dbReference type="ARBA" id="ARBA00023306"/>
    </source>
</evidence>
<comment type="subcellular location">
    <subcellularLocation>
        <location evidence="1">Cytoplasm</location>
    </subcellularLocation>
</comment>
<evidence type="ECO:0000256" key="2">
    <source>
        <dbReference type="ARBA" id="ARBA00015195"/>
    </source>
</evidence>
<dbReference type="GO" id="GO:0032153">
    <property type="term" value="C:cell division site"/>
    <property type="evidence" value="ECO:0007669"/>
    <property type="project" value="TreeGrafter"/>
</dbReference>
<comment type="caution">
    <text evidence="11">The sequence shown here is derived from an EMBL/GenBank/DDBJ whole genome shotgun (WGS) entry which is preliminary data.</text>
</comment>
<proteinExistence type="predicted"/>
<organism evidence="11 12">
    <name type="scientific">Ancylobacter novellus</name>
    <name type="common">Thiobacillus novellus</name>
    <dbReference type="NCBI Taxonomy" id="921"/>
    <lineage>
        <taxon>Bacteria</taxon>
        <taxon>Pseudomonadati</taxon>
        <taxon>Pseudomonadota</taxon>
        <taxon>Alphaproteobacteria</taxon>
        <taxon>Hyphomicrobiales</taxon>
        <taxon>Xanthobacteraceae</taxon>
        <taxon>Ancylobacter</taxon>
    </lineage>
</organism>
<evidence type="ECO:0000256" key="5">
    <source>
        <dbReference type="ARBA" id="ARBA00023210"/>
    </source>
</evidence>
<evidence type="ECO:0000313" key="12">
    <source>
        <dbReference type="Proteomes" id="UP000249577"/>
    </source>
</evidence>
<sequence length="123" mass="13468">MPQVTVQIGGRDYKMACGEGEEAHLAALGRMVDERFAQLRGQFGEVGDIRLSVMTAIMMADELSEAKRRHETLEAEIAALRLAGDDVAKQFDARHADVADQLAAAAERLERLATELGEGSRRE</sequence>
<evidence type="ECO:0000256" key="10">
    <source>
        <dbReference type="SAM" id="Coils"/>
    </source>
</evidence>
<evidence type="ECO:0000256" key="1">
    <source>
        <dbReference type="ARBA" id="ARBA00004496"/>
    </source>
</evidence>
<dbReference type="InterPro" id="IPR042233">
    <property type="entry name" value="Cell_div_ZapA_N"/>
</dbReference>
<dbReference type="PANTHER" id="PTHR34981">
    <property type="entry name" value="CELL DIVISION PROTEIN ZAPA"/>
    <property type="match status" value="1"/>
</dbReference>